<sequence length="65" mass="7458">MKYIWLTFISFLVWCGCASILDLKDKSLNLGLIPLPQKVEVLDGYYQFSDETTYSINSSAPEIDY</sequence>
<organism evidence="1">
    <name type="scientific">marine metagenome</name>
    <dbReference type="NCBI Taxonomy" id="408172"/>
    <lineage>
        <taxon>unclassified sequences</taxon>
        <taxon>metagenomes</taxon>
        <taxon>ecological metagenomes</taxon>
    </lineage>
</organism>
<protein>
    <submittedName>
        <fullName evidence="1">Uncharacterized protein</fullName>
    </submittedName>
</protein>
<feature type="non-terminal residue" evidence="1">
    <location>
        <position position="65"/>
    </location>
</feature>
<name>A0A382F793_9ZZZZ</name>
<reference evidence="1" key="1">
    <citation type="submission" date="2018-05" db="EMBL/GenBank/DDBJ databases">
        <authorList>
            <person name="Lanie J.A."/>
            <person name="Ng W.-L."/>
            <person name="Kazmierczak K.M."/>
            <person name="Andrzejewski T.M."/>
            <person name="Davidsen T.M."/>
            <person name="Wayne K.J."/>
            <person name="Tettelin H."/>
            <person name="Glass J.I."/>
            <person name="Rusch D."/>
            <person name="Podicherti R."/>
            <person name="Tsui H.-C.T."/>
            <person name="Winkler M.E."/>
        </authorList>
    </citation>
    <scope>NUCLEOTIDE SEQUENCE</scope>
</reference>
<accession>A0A382F793</accession>
<dbReference type="EMBL" id="UINC01048240">
    <property type="protein sequence ID" value="SVB58539.1"/>
    <property type="molecule type" value="Genomic_DNA"/>
</dbReference>
<proteinExistence type="predicted"/>
<dbReference type="AlphaFoldDB" id="A0A382F793"/>
<gene>
    <name evidence="1" type="ORF">METZ01_LOCUS211393</name>
</gene>
<evidence type="ECO:0000313" key="1">
    <source>
        <dbReference type="EMBL" id="SVB58539.1"/>
    </source>
</evidence>
<dbReference type="PROSITE" id="PS51257">
    <property type="entry name" value="PROKAR_LIPOPROTEIN"/>
    <property type="match status" value="1"/>
</dbReference>